<dbReference type="GO" id="GO:1903785">
    <property type="term" value="P:L-valine transmembrane transport"/>
    <property type="evidence" value="ECO:0007669"/>
    <property type="project" value="TreeGrafter"/>
</dbReference>
<protein>
    <submittedName>
        <fullName evidence="10">Putative branched-subunit amino acid permease</fullName>
    </submittedName>
</protein>
<feature type="transmembrane region" description="Helical" evidence="9">
    <location>
        <begin position="178"/>
        <end position="198"/>
    </location>
</feature>
<dbReference type="GO" id="GO:0005886">
    <property type="term" value="C:plasma membrane"/>
    <property type="evidence" value="ECO:0007669"/>
    <property type="project" value="UniProtKB-SubCell"/>
</dbReference>
<keyword evidence="7 9" id="KW-0472">Membrane</keyword>
<organism evidence="10 11">
    <name type="scientific">Tibeticola sediminis</name>
    <dbReference type="NCBI Taxonomy" id="1917811"/>
    <lineage>
        <taxon>Bacteria</taxon>
        <taxon>Pseudomonadati</taxon>
        <taxon>Pseudomonadota</taxon>
        <taxon>Betaproteobacteria</taxon>
        <taxon>Burkholderiales</taxon>
        <taxon>Comamonadaceae</taxon>
        <taxon>Tibeticola</taxon>
    </lineage>
</organism>
<evidence type="ECO:0000256" key="3">
    <source>
        <dbReference type="ARBA" id="ARBA00022448"/>
    </source>
</evidence>
<feature type="region of interest" description="Disordered" evidence="8">
    <location>
        <begin position="249"/>
        <end position="273"/>
    </location>
</feature>
<feature type="transmembrane region" description="Helical" evidence="9">
    <location>
        <begin position="87"/>
        <end position="106"/>
    </location>
</feature>
<evidence type="ECO:0000256" key="6">
    <source>
        <dbReference type="ARBA" id="ARBA00022989"/>
    </source>
</evidence>
<proteinExistence type="inferred from homology"/>
<comment type="caution">
    <text evidence="10">The sequence shown here is derived from an EMBL/GenBank/DDBJ whole genome shotgun (WGS) entry which is preliminary data.</text>
</comment>
<dbReference type="PANTHER" id="PTHR34979">
    <property type="entry name" value="INNER MEMBRANE PROTEIN YGAZ"/>
    <property type="match status" value="1"/>
</dbReference>
<feature type="compositionally biased region" description="Low complexity" evidence="8">
    <location>
        <begin position="255"/>
        <end position="273"/>
    </location>
</feature>
<dbReference type="RefSeq" id="WP_124224087.1">
    <property type="nucleotide sequence ID" value="NZ_RKQL01000007.1"/>
</dbReference>
<dbReference type="Proteomes" id="UP000272193">
    <property type="component" value="Unassembled WGS sequence"/>
</dbReference>
<dbReference type="EMBL" id="RKQL01000007">
    <property type="protein sequence ID" value="RPE62980.1"/>
    <property type="molecule type" value="Genomic_DNA"/>
</dbReference>
<keyword evidence="4" id="KW-1003">Cell membrane</keyword>
<keyword evidence="6 9" id="KW-1133">Transmembrane helix</keyword>
<reference evidence="10 11" key="1">
    <citation type="submission" date="2018-11" db="EMBL/GenBank/DDBJ databases">
        <title>Genomic Encyclopedia of Type Strains, Phase IV (KMG-IV): sequencing the most valuable type-strain genomes for metagenomic binning, comparative biology and taxonomic classification.</title>
        <authorList>
            <person name="Goeker M."/>
        </authorList>
    </citation>
    <scope>NUCLEOTIDE SEQUENCE [LARGE SCALE GENOMIC DNA]</scope>
    <source>
        <strain evidence="10 11">DSM 101684</strain>
    </source>
</reference>
<evidence type="ECO:0000313" key="10">
    <source>
        <dbReference type="EMBL" id="RPE62980.1"/>
    </source>
</evidence>
<gene>
    <name evidence="10" type="ORF">EDC62_2442</name>
</gene>
<comment type="subcellular location">
    <subcellularLocation>
        <location evidence="1">Cell membrane</location>
        <topology evidence="1">Multi-pass membrane protein</topology>
    </subcellularLocation>
</comment>
<feature type="transmembrane region" description="Helical" evidence="9">
    <location>
        <begin position="150"/>
        <end position="172"/>
    </location>
</feature>
<name>A0A3N4ULX2_9BURK</name>
<dbReference type="Pfam" id="PF03591">
    <property type="entry name" value="AzlC"/>
    <property type="match status" value="1"/>
</dbReference>
<sequence length="273" mass="28740">MSVEATPLRALRPPTWRAIVTHPDFRRGAADIAHVALGLGAWALVTGVAMVQSGLSVPLALFMSLAVFAGSAQLTALPLLASGAPLWVVWAAATCVNLRFVIFSAIWRPYFLPYPRPYRMMLGYFSGDLNYVLFMRRFPEPRPSAEQLPYFWGGVVVNWTAWQTLSILGIVLADSVPARWGLGFAGVLALLGVTASLLQSRPAWVAAAVAATAAIAASALPLRLNIVVAIVAAVAAGLAAEAAERQIRGARPHRGAAPQGARPGGSAAEEAGP</sequence>
<evidence type="ECO:0000256" key="1">
    <source>
        <dbReference type="ARBA" id="ARBA00004651"/>
    </source>
</evidence>
<keyword evidence="3" id="KW-0813">Transport</keyword>
<keyword evidence="5 9" id="KW-0812">Transmembrane</keyword>
<evidence type="ECO:0000256" key="9">
    <source>
        <dbReference type="SAM" id="Phobius"/>
    </source>
</evidence>
<dbReference type="AlphaFoldDB" id="A0A3N4ULX2"/>
<evidence type="ECO:0000256" key="7">
    <source>
        <dbReference type="ARBA" id="ARBA00023136"/>
    </source>
</evidence>
<evidence type="ECO:0000313" key="11">
    <source>
        <dbReference type="Proteomes" id="UP000272193"/>
    </source>
</evidence>
<dbReference type="PANTHER" id="PTHR34979:SF1">
    <property type="entry name" value="INNER MEMBRANE PROTEIN YGAZ"/>
    <property type="match status" value="1"/>
</dbReference>
<evidence type="ECO:0000256" key="4">
    <source>
        <dbReference type="ARBA" id="ARBA00022475"/>
    </source>
</evidence>
<feature type="transmembrane region" description="Helical" evidence="9">
    <location>
        <begin position="57"/>
        <end position="80"/>
    </location>
</feature>
<dbReference type="InterPro" id="IPR011606">
    <property type="entry name" value="Brnchd-chn_aa_trnsp_permease"/>
</dbReference>
<dbReference type="OrthoDB" id="9179311at2"/>
<evidence type="ECO:0000256" key="2">
    <source>
        <dbReference type="ARBA" id="ARBA00010735"/>
    </source>
</evidence>
<evidence type="ECO:0000256" key="5">
    <source>
        <dbReference type="ARBA" id="ARBA00022692"/>
    </source>
</evidence>
<comment type="similarity">
    <text evidence="2">Belongs to the AzlC family.</text>
</comment>
<evidence type="ECO:0000256" key="8">
    <source>
        <dbReference type="SAM" id="MobiDB-lite"/>
    </source>
</evidence>
<accession>A0A3N4ULX2</accession>
<feature type="transmembrane region" description="Helical" evidence="9">
    <location>
        <begin position="32"/>
        <end position="51"/>
    </location>
</feature>
<feature type="transmembrane region" description="Helical" evidence="9">
    <location>
        <begin position="226"/>
        <end position="243"/>
    </location>
</feature>
<keyword evidence="11" id="KW-1185">Reference proteome</keyword>